<sequence length="104" mass="11181">MRAITLDPGQMSARLELEIRDDVSDGQGGVVTGFSVVTSLWARIVPASSGHEERADEQVFTVTHRIWIRVPRRPRGGHAVSQGPADLHRAGLSRSGRNGALSGV</sequence>
<keyword evidence="3" id="KW-1185">Reference proteome</keyword>
<dbReference type="Gene3D" id="2.40.10.270">
    <property type="entry name" value="Bacteriophage SPP1 head-tail adaptor protein"/>
    <property type="match status" value="1"/>
</dbReference>
<gene>
    <name evidence="2" type="ORF">GGD55_004105</name>
</gene>
<feature type="region of interest" description="Disordered" evidence="1">
    <location>
        <begin position="74"/>
        <end position="104"/>
    </location>
</feature>
<protein>
    <submittedName>
        <fullName evidence="2">SPP1 family predicted phage head-tail adaptor</fullName>
    </submittedName>
</protein>
<name>A0A7W8UDH6_9HYPH</name>
<dbReference type="NCBIfam" id="TIGR01563">
    <property type="entry name" value="gp16_SPP1"/>
    <property type="match status" value="1"/>
</dbReference>
<dbReference type="EMBL" id="JACHBK010000009">
    <property type="protein sequence ID" value="MBB5537389.1"/>
    <property type="molecule type" value="Genomic_DNA"/>
</dbReference>
<evidence type="ECO:0000313" key="2">
    <source>
        <dbReference type="EMBL" id="MBB5537389.1"/>
    </source>
</evidence>
<evidence type="ECO:0000256" key="1">
    <source>
        <dbReference type="SAM" id="MobiDB-lite"/>
    </source>
</evidence>
<evidence type="ECO:0000313" key="3">
    <source>
        <dbReference type="Proteomes" id="UP000585507"/>
    </source>
</evidence>
<comment type="caution">
    <text evidence="2">The sequence shown here is derived from an EMBL/GenBank/DDBJ whole genome shotgun (WGS) entry which is preliminary data.</text>
</comment>
<reference evidence="2 3" key="1">
    <citation type="submission" date="2020-08" db="EMBL/GenBank/DDBJ databases">
        <title>Genomic Encyclopedia of Type Strains, Phase IV (KMG-V): Genome sequencing to study the core and pangenomes of soil and plant-associated prokaryotes.</title>
        <authorList>
            <person name="Whitman W."/>
        </authorList>
    </citation>
    <scope>NUCLEOTIDE SEQUENCE [LARGE SCALE GENOMIC DNA]</scope>
    <source>
        <strain evidence="2 3">SEMIA 4084</strain>
    </source>
</reference>
<dbReference type="InterPro" id="IPR038666">
    <property type="entry name" value="SSP1_head-tail_sf"/>
</dbReference>
<dbReference type="AlphaFoldDB" id="A0A7W8UDH6"/>
<dbReference type="InterPro" id="IPR008767">
    <property type="entry name" value="Phage_SPP1_head-tail_adaptor"/>
</dbReference>
<accession>A0A7W8UDH6</accession>
<dbReference type="Pfam" id="PF05521">
    <property type="entry name" value="Phage_HCP"/>
    <property type="match status" value="1"/>
</dbReference>
<dbReference type="Proteomes" id="UP000585507">
    <property type="component" value="Unassembled WGS sequence"/>
</dbReference>
<proteinExistence type="predicted"/>
<organism evidence="2 3">
    <name type="scientific">Rhizobium giardinii</name>
    <dbReference type="NCBI Taxonomy" id="56731"/>
    <lineage>
        <taxon>Bacteria</taxon>
        <taxon>Pseudomonadati</taxon>
        <taxon>Pseudomonadota</taxon>
        <taxon>Alphaproteobacteria</taxon>
        <taxon>Hyphomicrobiales</taxon>
        <taxon>Rhizobiaceae</taxon>
        <taxon>Rhizobium/Agrobacterium group</taxon>
        <taxon>Rhizobium</taxon>
    </lineage>
</organism>